<feature type="domain" description="HTH tetR-type" evidence="3">
    <location>
        <begin position="4"/>
        <end position="64"/>
    </location>
</feature>
<keyword evidence="5" id="KW-1185">Reference proteome</keyword>
<dbReference type="SUPFAM" id="SSF46689">
    <property type="entry name" value="Homeodomain-like"/>
    <property type="match status" value="1"/>
</dbReference>
<dbReference type="InterPro" id="IPR009057">
    <property type="entry name" value="Homeodomain-like_sf"/>
</dbReference>
<dbReference type="Gene3D" id="1.10.357.10">
    <property type="entry name" value="Tetracycline Repressor, domain 2"/>
    <property type="match status" value="1"/>
</dbReference>
<evidence type="ECO:0000313" key="4">
    <source>
        <dbReference type="EMBL" id="MFC4831898.1"/>
    </source>
</evidence>
<comment type="caution">
    <text evidence="4">The sequence shown here is derived from an EMBL/GenBank/DDBJ whole genome shotgun (WGS) entry which is preliminary data.</text>
</comment>
<dbReference type="Proteomes" id="UP001595909">
    <property type="component" value="Unassembled WGS sequence"/>
</dbReference>
<proteinExistence type="predicted"/>
<dbReference type="Pfam" id="PF00440">
    <property type="entry name" value="TetR_N"/>
    <property type="match status" value="1"/>
</dbReference>
<evidence type="ECO:0000313" key="5">
    <source>
        <dbReference type="Proteomes" id="UP001595909"/>
    </source>
</evidence>
<sequence length="179" mass="19159">MGHKHSREEILEGALATAFVDGLSRLSFGRVAKRLGIHDRIVVYYFATKDELASEVLLALGAQLRETLAPVVTAHMGDHRALARAAWPVLARPDADPVFALFFEANGLAATGLAPYGRVVPQLVEAWIDWAAELLEGDADTRRAEAEAAIALIDGLLLLRQLGGAAAADRAARRLGVTT</sequence>
<accession>A0ABV9RF91</accession>
<evidence type="ECO:0000256" key="2">
    <source>
        <dbReference type="PROSITE-ProRule" id="PRU00335"/>
    </source>
</evidence>
<gene>
    <name evidence="4" type="ORF">ACFPEL_05700</name>
</gene>
<organism evidence="4 5">
    <name type="scientific">Actinomycetospora chibensis</name>
    <dbReference type="NCBI Taxonomy" id="663606"/>
    <lineage>
        <taxon>Bacteria</taxon>
        <taxon>Bacillati</taxon>
        <taxon>Actinomycetota</taxon>
        <taxon>Actinomycetes</taxon>
        <taxon>Pseudonocardiales</taxon>
        <taxon>Pseudonocardiaceae</taxon>
        <taxon>Actinomycetospora</taxon>
    </lineage>
</organism>
<dbReference type="InterPro" id="IPR001647">
    <property type="entry name" value="HTH_TetR"/>
</dbReference>
<protein>
    <submittedName>
        <fullName evidence="4">TetR/AcrR family transcriptional regulator</fullName>
    </submittedName>
</protein>
<reference evidence="5" key="1">
    <citation type="journal article" date="2019" name="Int. J. Syst. Evol. Microbiol.">
        <title>The Global Catalogue of Microorganisms (GCM) 10K type strain sequencing project: providing services to taxonomists for standard genome sequencing and annotation.</title>
        <authorList>
            <consortium name="The Broad Institute Genomics Platform"/>
            <consortium name="The Broad Institute Genome Sequencing Center for Infectious Disease"/>
            <person name="Wu L."/>
            <person name="Ma J."/>
        </authorList>
    </citation>
    <scope>NUCLEOTIDE SEQUENCE [LARGE SCALE GENOMIC DNA]</scope>
    <source>
        <strain evidence="5">CCUG 50347</strain>
    </source>
</reference>
<keyword evidence="1 2" id="KW-0238">DNA-binding</keyword>
<dbReference type="RefSeq" id="WP_274192001.1">
    <property type="nucleotide sequence ID" value="NZ_BAABHN010000011.1"/>
</dbReference>
<dbReference type="EMBL" id="JBHSIM010000011">
    <property type="protein sequence ID" value="MFC4831898.1"/>
    <property type="molecule type" value="Genomic_DNA"/>
</dbReference>
<evidence type="ECO:0000259" key="3">
    <source>
        <dbReference type="PROSITE" id="PS50977"/>
    </source>
</evidence>
<feature type="DNA-binding region" description="H-T-H motif" evidence="2">
    <location>
        <begin position="27"/>
        <end position="46"/>
    </location>
</feature>
<dbReference type="PROSITE" id="PS50977">
    <property type="entry name" value="HTH_TETR_2"/>
    <property type="match status" value="1"/>
</dbReference>
<name>A0ABV9RF91_9PSEU</name>
<evidence type="ECO:0000256" key="1">
    <source>
        <dbReference type="ARBA" id="ARBA00023125"/>
    </source>
</evidence>